<dbReference type="Pfam" id="PF12973">
    <property type="entry name" value="Cupin_7"/>
    <property type="match status" value="2"/>
</dbReference>
<dbReference type="InterPro" id="IPR014710">
    <property type="entry name" value="RmlC-like_jellyroll"/>
</dbReference>
<evidence type="ECO:0000313" key="3">
    <source>
        <dbReference type="Proteomes" id="UP001264519"/>
    </source>
</evidence>
<gene>
    <name evidence="2" type="ORF">QC818_00125</name>
</gene>
<dbReference type="CDD" id="cd20303">
    <property type="entry name" value="cupin_ChrR_1"/>
    <property type="match status" value="2"/>
</dbReference>
<reference evidence="2 3" key="1">
    <citation type="submission" date="2023-04" db="EMBL/GenBank/DDBJ databases">
        <title>A long-awaited taxogenomic arrangement of the family Halomonadaceae.</title>
        <authorList>
            <person name="De La Haba R."/>
            <person name="Chuvochina M."/>
            <person name="Wittouck S."/>
            <person name="Arahal D.R."/>
            <person name="Sanchez-Porro C."/>
            <person name="Hugenholtz P."/>
            <person name="Ventosa A."/>
        </authorList>
    </citation>
    <scope>NUCLEOTIDE SEQUENCE [LARGE SCALE GENOMIC DNA]</scope>
    <source>
        <strain evidence="2 3">DSM 23530</strain>
    </source>
</reference>
<evidence type="ECO:0000259" key="1">
    <source>
        <dbReference type="Pfam" id="PF12973"/>
    </source>
</evidence>
<dbReference type="RefSeq" id="WP_309650794.1">
    <property type="nucleotide sequence ID" value="NZ_JARWAK010000001.1"/>
</dbReference>
<dbReference type="SUPFAM" id="SSF51182">
    <property type="entry name" value="RmlC-like cupins"/>
    <property type="match status" value="2"/>
</dbReference>
<accession>A0ABU1FWX7</accession>
<feature type="domain" description="ChrR-like cupin" evidence="1">
    <location>
        <begin position="9"/>
        <end position="112"/>
    </location>
</feature>
<keyword evidence="3" id="KW-1185">Reference proteome</keyword>
<name>A0ABU1FWX7_9GAMM</name>
<dbReference type="EMBL" id="JARWAK010000001">
    <property type="protein sequence ID" value="MDR5865191.1"/>
    <property type="molecule type" value="Genomic_DNA"/>
</dbReference>
<evidence type="ECO:0000313" key="2">
    <source>
        <dbReference type="EMBL" id="MDR5865191.1"/>
    </source>
</evidence>
<dbReference type="Gene3D" id="2.60.120.10">
    <property type="entry name" value="Jelly Rolls"/>
    <property type="match status" value="1"/>
</dbReference>
<protein>
    <submittedName>
        <fullName evidence="2">Cupin domain-containing protein</fullName>
    </submittedName>
</protein>
<comment type="caution">
    <text evidence="2">The sequence shown here is derived from an EMBL/GenBank/DDBJ whole genome shotgun (WGS) entry which is preliminary data.</text>
</comment>
<dbReference type="InterPro" id="IPR025979">
    <property type="entry name" value="ChrR-like_cupin_dom"/>
</dbReference>
<sequence>MRLNADFQARVAITPDQYRWVASPTPGVERMMLDRIGEEVARATSLVRYAPNSVFPPHEHGGGEEILVLEGEFADEHGAYPAGCYLRNPIGTAHAPRVGASGALIFVKLHQFEAADTTRTVIDTRDGPWADGPVAGIETLPLHAFGDERVRLERWAPNTRGGERDLPGGGEYLVLEGVLEDAEGAYPAGTWLRLPPGGRHAPGTGEAGARVYVKTGHLPPA</sequence>
<proteinExistence type="predicted"/>
<feature type="domain" description="ChrR-like cupin" evidence="1">
    <location>
        <begin position="118"/>
        <end position="218"/>
    </location>
</feature>
<organism evidence="2 3">
    <name type="scientific">Halomonas koreensis</name>
    <dbReference type="NCBI Taxonomy" id="245385"/>
    <lineage>
        <taxon>Bacteria</taxon>
        <taxon>Pseudomonadati</taxon>
        <taxon>Pseudomonadota</taxon>
        <taxon>Gammaproteobacteria</taxon>
        <taxon>Oceanospirillales</taxon>
        <taxon>Halomonadaceae</taxon>
        <taxon>Halomonas</taxon>
    </lineage>
</organism>
<dbReference type="Proteomes" id="UP001264519">
    <property type="component" value="Unassembled WGS sequence"/>
</dbReference>
<dbReference type="InterPro" id="IPR011051">
    <property type="entry name" value="RmlC_Cupin_sf"/>
</dbReference>